<gene>
    <name evidence="2" type="ORF">GMD42_07005</name>
</gene>
<evidence type="ECO:0000256" key="1">
    <source>
        <dbReference type="SAM" id="MobiDB-lite"/>
    </source>
</evidence>
<evidence type="ECO:0000313" key="2">
    <source>
        <dbReference type="EMBL" id="MTU43370.1"/>
    </source>
</evidence>
<dbReference type="GO" id="GO:0003677">
    <property type="term" value="F:DNA binding"/>
    <property type="evidence" value="ECO:0007669"/>
    <property type="project" value="InterPro"/>
</dbReference>
<dbReference type="Proteomes" id="UP000462362">
    <property type="component" value="Unassembled WGS sequence"/>
</dbReference>
<dbReference type="AlphaFoldDB" id="A0A6I3S1N7"/>
<dbReference type="RefSeq" id="WP_149879528.1">
    <property type="nucleotide sequence ID" value="NZ_WNCA01000017.1"/>
</dbReference>
<name>A0A6I3S1N7_9BURK</name>
<dbReference type="EMBL" id="WNCL01000017">
    <property type="protein sequence ID" value="MTU43370.1"/>
    <property type="molecule type" value="Genomic_DNA"/>
</dbReference>
<comment type="caution">
    <text evidence="2">The sequence shown here is derived from an EMBL/GenBank/DDBJ whole genome shotgun (WGS) entry which is preliminary data.</text>
</comment>
<dbReference type="InterPro" id="IPR018330">
    <property type="entry name" value="RecT_fam"/>
</dbReference>
<dbReference type="Pfam" id="PF03837">
    <property type="entry name" value="RecT"/>
    <property type="match status" value="1"/>
</dbReference>
<evidence type="ECO:0000313" key="3">
    <source>
        <dbReference type="Proteomes" id="UP000462362"/>
    </source>
</evidence>
<accession>A0A6I3S1N7</accession>
<evidence type="ECO:0008006" key="4">
    <source>
        <dbReference type="Google" id="ProtNLM"/>
    </source>
</evidence>
<reference evidence="2 3" key="1">
    <citation type="journal article" date="2019" name="Nat. Med.">
        <title>A library of human gut bacterial isolates paired with longitudinal multiomics data enables mechanistic microbiome research.</title>
        <authorList>
            <person name="Poyet M."/>
            <person name="Groussin M."/>
            <person name="Gibbons S.M."/>
            <person name="Avila-Pacheco J."/>
            <person name="Jiang X."/>
            <person name="Kearney S.M."/>
            <person name="Perrotta A.R."/>
            <person name="Berdy B."/>
            <person name="Zhao S."/>
            <person name="Lieberman T.D."/>
            <person name="Swanson P.K."/>
            <person name="Smith M."/>
            <person name="Roesemann S."/>
            <person name="Alexander J.E."/>
            <person name="Rich S.A."/>
            <person name="Livny J."/>
            <person name="Vlamakis H."/>
            <person name="Clish C."/>
            <person name="Bullock K."/>
            <person name="Deik A."/>
            <person name="Scott J."/>
            <person name="Pierce K.A."/>
            <person name="Xavier R.J."/>
            <person name="Alm E.J."/>
        </authorList>
    </citation>
    <scope>NUCLEOTIDE SEQUENCE [LARGE SCALE GENOMIC DNA]</scope>
    <source>
        <strain evidence="2 3">BIOML-A2</strain>
    </source>
</reference>
<feature type="region of interest" description="Disordered" evidence="1">
    <location>
        <begin position="271"/>
        <end position="327"/>
    </location>
</feature>
<dbReference type="GO" id="GO:0006259">
    <property type="term" value="P:DNA metabolic process"/>
    <property type="evidence" value="ECO:0007669"/>
    <property type="project" value="InterPro"/>
</dbReference>
<feature type="compositionally biased region" description="Polar residues" evidence="1">
    <location>
        <begin position="289"/>
        <end position="309"/>
    </location>
</feature>
<sequence>MSNNIAAQTTSLVRRFAEKANCDPHKYNTALETALGVKRQETILAALTLCEELELDPLRGDVYIPVVNGNDGKPSISYQGWTKIVTSRPDFNGVSTEFSENKVKIEGLNSPVPEYVQVTMWRKGIDHPTVIREYIEETFQSRSLPWRKFPRRMLRHKGFIQAARLTFALRGDGEDVDYGNIDAAQATLNAVDADGVIKTPVQQAAPVQAAPQPAAFMRFKTEAEMFSRVGVLVSAVKEGRSTKEKAVKMLTKRVHPSQLDQCLTILEKGLEPQPSAPAPQELATETEESVVSQVLTPEQNFDSAPQVMSPQEDAAPAVLTADDEIPF</sequence>
<organism evidence="2 3">
    <name type="scientific">Parasutterella excrementihominis</name>
    <dbReference type="NCBI Taxonomy" id="487175"/>
    <lineage>
        <taxon>Bacteria</taxon>
        <taxon>Pseudomonadati</taxon>
        <taxon>Pseudomonadota</taxon>
        <taxon>Betaproteobacteria</taxon>
        <taxon>Burkholderiales</taxon>
        <taxon>Sutterellaceae</taxon>
        <taxon>Parasutterella</taxon>
    </lineage>
</organism>
<protein>
    <recommendedName>
        <fullName evidence="4">Phage recombination protein Bet</fullName>
    </recommendedName>
</protein>
<proteinExistence type="predicted"/>